<keyword evidence="4" id="KW-0464">Manganese</keyword>
<dbReference type="GO" id="GO:0050415">
    <property type="term" value="F:formimidoylglutamase activity"/>
    <property type="evidence" value="ECO:0007669"/>
    <property type="project" value="UniProtKB-UniRule"/>
</dbReference>
<dbReference type="NCBIfam" id="TIGR01227">
    <property type="entry name" value="hutG"/>
    <property type="match status" value="1"/>
</dbReference>
<dbReference type="KEGG" id="nag:AArcMg_1124"/>
<evidence type="ECO:0000313" key="9">
    <source>
        <dbReference type="Proteomes" id="UP000258613"/>
    </source>
</evidence>
<dbReference type="InterPro" id="IPR005923">
    <property type="entry name" value="HutG"/>
</dbReference>
<dbReference type="SUPFAM" id="SSF52768">
    <property type="entry name" value="Arginase/deacetylase"/>
    <property type="match status" value="1"/>
</dbReference>
<dbReference type="InterPro" id="IPR006035">
    <property type="entry name" value="Ureohydrolase"/>
</dbReference>
<organism evidence="8 9">
    <name type="scientific">Natrarchaeobaculum sulfurireducens</name>
    <dbReference type="NCBI Taxonomy" id="2044521"/>
    <lineage>
        <taxon>Archaea</taxon>
        <taxon>Methanobacteriati</taxon>
        <taxon>Methanobacteriota</taxon>
        <taxon>Stenosarchaea group</taxon>
        <taxon>Halobacteria</taxon>
        <taxon>Halobacteriales</taxon>
        <taxon>Natrialbaceae</taxon>
        <taxon>Natrarchaeobaculum</taxon>
    </lineage>
</organism>
<dbReference type="Gene3D" id="3.40.800.10">
    <property type="entry name" value="Ureohydrolase domain"/>
    <property type="match status" value="1"/>
</dbReference>
<comment type="similarity">
    <text evidence="6">Belongs to the arginase family.</text>
</comment>
<name>A0A346PNP5_9EURY</name>
<keyword evidence="9" id="KW-1185">Reference proteome</keyword>
<evidence type="ECO:0000256" key="2">
    <source>
        <dbReference type="ARBA" id="ARBA00022801"/>
    </source>
</evidence>
<dbReference type="GO" id="GO:0019556">
    <property type="term" value="P:L-histidine catabolic process to glutamate and formamide"/>
    <property type="evidence" value="ECO:0007669"/>
    <property type="project" value="UniProtKB-UniRule"/>
</dbReference>
<accession>A0A346PNP5</accession>
<dbReference type="GO" id="GO:0008783">
    <property type="term" value="F:agmatinase activity"/>
    <property type="evidence" value="ECO:0007669"/>
    <property type="project" value="TreeGrafter"/>
</dbReference>
<evidence type="ECO:0000256" key="4">
    <source>
        <dbReference type="ARBA" id="ARBA00023211"/>
    </source>
</evidence>
<evidence type="ECO:0000256" key="3">
    <source>
        <dbReference type="ARBA" id="ARBA00022808"/>
    </source>
</evidence>
<dbReference type="RefSeq" id="WP_117367863.1">
    <property type="nucleotide sequence ID" value="NZ_CP027033.1"/>
</dbReference>
<dbReference type="Pfam" id="PF00491">
    <property type="entry name" value="Arginase"/>
    <property type="match status" value="1"/>
</dbReference>
<evidence type="ECO:0000256" key="5">
    <source>
        <dbReference type="NCBIfam" id="TIGR01227"/>
    </source>
</evidence>
<dbReference type="EC" id="3.5.3.8" evidence="5"/>
<keyword evidence="2 8" id="KW-0378">Hydrolase</keyword>
<reference evidence="9" key="1">
    <citation type="submission" date="2018-02" db="EMBL/GenBank/DDBJ databases">
        <title>Phenotypic and genomic properties of facultatively anaerobic sulfur-reducing natronoarchaea from hypersaline soda lakes.</title>
        <authorList>
            <person name="Sorokin D.Y."/>
            <person name="Kublanov I.V."/>
            <person name="Roman P."/>
            <person name="Sinninghe Damste J.S."/>
            <person name="Golyshin P.N."/>
            <person name="Rojo D."/>
            <person name="Ciordia S."/>
            <person name="Mena M.D.C."/>
            <person name="Ferrer M."/>
            <person name="Messina E."/>
            <person name="Smedile F."/>
            <person name="La Spada G."/>
            <person name="La Cono V."/>
            <person name="Yakimov M.M."/>
        </authorList>
    </citation>
    <scope>NUCLEOTIDE SEQUENCE [LARGE SCALE GENOMIC DNA]</scope>
    <source>
        <strain evidence="9">AArc-Mg</strain>
    </source>
</reference>
<dbReference type="PANTHER" id="PTHR11358">
    <property type="entry name" value="ARGINASE/AGMATINASE"/>
    <property type="match status" value="1"/>
</dbReference>
<evidence type="ECO:0000256" key="6">
    <source>
        <dbReference type="PROSITE-ProRule" id="PRU00742"/>
    </source>
</evidence>
<dbReference type="AlphaFoldDB" id="A0A346PNP5"/>
<dbReference type="Proteomes" id="UP000258613">
    <property type="component" value="Chromosome"/>
</dbReference>
<feature type="region of interest" description="Disordered" evidence="7">
    <location>
        <begin position="1"/>
        <end position="22"/>
    </location>
</feature>
<dbReference type="CDD" id="cd09990">
    <property type="entry name" value="Agmatinase-like"/>
    <property type="match status" value="1"/>
</dbReference>
<dbReference type="OrthoDB" id="7186at2157"/>
<protein>
    <recommendedName>
        <fullName evidence="5">Formimidoylglutamase</fullName>
        <ecNumber evidence="5">3.5.3.8</ecNumber>
    </recommendedName>
</protein>
<proteinExistence type="inferred from homology"/>
<evidence type="ECO:0000256" key="7">
    <source>
        <dbReference type="SAM" id="MobiDB-lite"/>
    </source>
</evidence>
<dbReference type="PANTHER" id="PTHR11358:SF26">
    <property type="entry name" value="GUANIDINO ACID HYDROLASE, MITOCHONDRIAL"/>
    <property type="match status" value="1"/>
</dbReference>
<sequence>MTRADPPVWSSPSSDPADETFGDVVEPIRVEPDEPVRAADLEAYDAVLVGEPFDAAVIGRTGARDGPDAIREALAGVKSHHFTAGSIAAVGDYGDVEPATTDLESIREGVREAAETVHESAALPVFLGGDNSLTVPNVVPLLEHGRVGVVNLDAHLDVRAVRAEPTSGTPYRELLEAGLDAYTCVGVRHFETSTVYADYLEERGGTVVTAADVGRDLEGALDRARDAVSDVDAVYVSVDCDVLDAAHAPGVSAPTPGGLTPRELFRLVYELARDHRLAGLEVVECAPPLDRNGRTADAAARVVAHALAGATSRGDGNRHGDRGGERR</sequence>
<dbReference type="GO" id="GO:0033389">
    <property type="term" value="P:putrescine biosynthetic process from arginine, via agmatine"/>
    <property type="evidence" value="ECO:0007669"/>
    <property type="project" value="TreeGrafter"/>
</dbReference>
<dbReference type="PROSITE" id="PS51409">
    <property type="entry name" value="ARGINASE_2"/>
    <property type="match status" value="1"/>
</dbReference>
<feature type="compositionally biased region" description="Low complexity" evidence="7">
    <location>
        <begin position="1"/>
        <end position="15"/>
    </location>
</feature>
<evidence type="ECO:0000256" key="1">
    <source>
        <dbReference type="ARBA" id="ARBA00022723"/>
    </source>
</evidence>
<keyword evidence="3" id="KW-0369">Histidine metabolism</keyword>
<dbReference type="InterPro" id="IPR023696">
    <property type="entry name" value="Ureohydrolase_dom_sf"/>
</dbReference>
<dbReference type="GO" id="GO:0046872">
    <property type="term" value="F:metal ion binding"/>
    <property type="evidence" value="ECO:0007669"/>
    <property type="project" value="UniProtKB-KW"/>
</dbReference>
<gene>
    <name evidence="8" type="ORF">AArcMg_1124</name>
</gene>
<dbReference type="GeneID" id="37641622"/>
<dbReference type="PIRSF" id="PIRSF036979">
    <property type="entry name" value="Arginase"/>
    <property type="match status" value="1"/>
</dbReference>
<dbReference type="EMBL" id="CP027033">
    <property type="protein sequence ID" value="AXR81140.1"/>
    <property type="molecule type" value="Genomic_DNA"/>
</dbReference>
<evidence type="ECO:0000313" key="8">
    <source>
        <dbReference type="EMBL" id="AXR81140.1"/>
    </source>
</evidence>
<keyword evidence="1" id="KW-0479">Metal-binding</keyword>